<evidence type="ECO:0000259" key="5">
    <source>
        <dbReference type="Pfam" id="PF01609"/>
    </source>
</evidence>
<sequence length="410" mass="47740">MDNKTIWHKKVICQCLSLLPLEGSPLLDYRMKKLSTESLLKIFVAAQLDEWNSYADMEEKLRAHKKLREFLELSSISGSQLSRRLNDLPTEWVQEIFSRLIAKVYTLTNDSPGLDGGIGKLRIIDATHIKLPAGLCDWAFVSKEWTVVKMHTRLIVTSADTVFPDRILPSTGTIGDSEGSDVLIEESDATYVMDRGYINFKRINQWLEMGEKGIEFVIRLRENHNITIIKENDLPEDPMILKDAEIQLGQSTYRVKKPLRLVEYRDEKGRTYRIATTRRDLTAVQIAEIYHHRWAIETFFKWIKQHLRLIKIHSTKPQGIWNQMFLALMAYGAALLVKLETKTKKTIFEVLRLIRTYADKSWNAFLKELNRKPTRTSKGRQKVPKNKEPVYPFVGTVAKVTWRHKWLKKK</sequence>
<keyword evidence="3" id="KW-0238">DNA-binding</keyword>
<evidence type="ECO:0000256" key="3">
    <source>
        <dbReference type="ARBA" id="ARBA00023125"/>
    </source>
</evidence>
<feature type="domain" description="Transposase IS4-like" evidence="5">
    <location>
        <begin position="121"/>
        <end position="331"/>
    </location>
</feature>
<comment type="caution">
    <text evidence="6">The sequence shown here is derived from an EMBL/GenBank/DDBJ whole genome shotgun (WGS) entry which is preliminary data.</text>
</comment>
<comment type="similarity">
    <text evidence="1">Belongs to the transposase 11 family.</text>
</comment>
<protein>
    <recommendedName>
        <fullName evidence="5">Transposase IS4-like domain-containing protein</fullName>
    </recommendedName>
</protein>
<dbReference type="Proteomes" id="UP001519343">
    <property type="component" value="Unassembled WGS sequence"/>
</dbReference>
<evidence type="ECO:0000256" key="1">
    <source>
        <dbReference type="ARBA" id="ARBA00010075"/>
    </source>
</evidence>
<dbReference type="Pfam" id="PF01609">
    <property type="entry name" value="DDE_Tnp_1"/>
    <property type="match status" value="1"/>
</dbReference>
<reference evidence="6 7" key="1">
    <citation type="submission" date="2021-03" db="EMBL/GenBank/DDBJ databases">
        <title>Genomic Encyclopedia of Type Strains, Phase IV (KMG-IV): sequencing the most valuable type-strain genomes for metagenomic binning, comparative biology and taxonomic classification.</title>
        <authorList>
            <person name="Goeker M."/>
        </authorList>
    </citation>
    <scope>NUCLEOTIDE SEQUENCE [LARGE SCALE GENOMIC DNA]</scope>
    <source>
        <strain evidence="6 7">DSM 24738</strain>
    </source>
</reference>
<accession>A0ABS4GVY0</accession>
<evidence type="ECO:0000313" key="7">
    <source>
        <dbReference type="Proteomes" id="UP001519343"/>
    </source>
</evidence>
<evidence type="ECO:0000256" key="4">
    <source>
        <dbReference type="ARBA" id="ARBA00023172"/>
    </source>
</evidence>
<dbReference type="InterPro" id="IPR012337">
    <property type="entry name" value="RNaseH-like_sf"/>
</dbReference>
<gene>
    <name evidence="6" type="ORF">J2Z37_004448</name>
</gene>
<keyword evidence="2" id="KW-0815">Transposition</keyword>
<dbReference type="EMBL" id="JAGGKT010000021">
    <property type="protein sequence ID" value="MBP1934428.1"/>
    <property type="molecule type" value="Genomic_DNA"/>
</dbReference>
<dbReference type="InterPro" id="IPR002559">
    <property type="entry name" value="Transposase_11"/>
</dbReference>
<keyword evidence="7" id="KW-1185">Reference proteome</keyword>
<evidence type="ECO:0000313" key="6">
    <source>
        <dbReference type="EMBL" id="MBP1934428.1"/>
    </source>
</evidence>
<organism evidence="6 7">
    <name type="scientific">Ammoniphilus resinae</name>
    <dbReference type="NCBI Taxonomy" id="861532"/>
    <lineage>
        <taxon>Bacteria</taxon>
        <taxon>Bacillati</taxon>
        <taxon>Bacillota</taxon>
        <taxon>Bacilli</taxon>
        <taxon>Bacillales</taxon>
        <taxon>Paenibacillaceae</taxon>
        <taxon>Aneurinibacillus group</taxon>
        <taxon>Ammoniphilus</taxon>
    </lineage>
</organism>
<dbReference type="Gene3D" id="3.90.350.10">
    <property type="entry name" value="Transposase Inhibitor Protein From Tn5, Chain A, domain 1"/>
    <property type="match status" value="1"/>
</dbReference>
<name>A0ABS4GVY0_9BACL</name>
<dbReference type="PANTHER" id="PTHR33258:SF1">
    <property type="entry name" value="TRANSPOSASE INSL FOR INSERTION SEQUENCE ELEMENT IS186A-RELATED"/>
    <property type="match status" value="1"/>
</dbReference>
<dbReference type="NCBIfam" id="NF033592">
    <property type="entry name" value="transpos_IS4_1"/>
    <property type="match status" value="1"/>
</dbReference>
<dbReference type="InterPro" id="IPR047952">
    <property type="entry name" value="Transpos_IS4"/>
</dbReference>
<dbReference type="SUPFAM" id="SSF53098">
    <property type="entry name" value="Ribonuclease H-like"/>
    <property type="match status" value="1"/>
</dbReference>
<proteinExistence type="inferred from homology"/>
<evidence type="ECO:0000256" key="2">
    <source>
        <dbReference type="ARBA" id="ARBA00022578"/>
    </source>
</evidence>
<dbReference type="PANTHER" id="PTHR33258">
    <property type="entry name" value="TRANSPOSASE INSL FOR INSERTION SEQUENCE ELEMENT IS186A-RELATED"/>
    <property type="match status" value="1"/>
</dbReference>
<keyword evidence="4" id="KW-0233">DNA recombination</keyword>